<dbReference type="Proteomes" id="UP000829196">
    <property type="component" value="Unassembled WGS sequence"/>
</dbReference>
<name>A0A8T3AI33_DENNO</name>
<sequence length="70" mass="7730">MHHSVTQRPVMASYPAGPPTRPGLQVTCCQRSVTYSSPPRLRLARFEPPALSSFLPAITIMPPLQNSTKR</sequence>
<proteinExistence type="predicted"/>
<dbReference type="AlphaFoldDB" id="A0A8T3AI33"/>
<accession>A0A8T3AI33</accession>
<feature type="region of interest" description="Disordered" evidence="1">
    <location>
        <begin position="1"/>
        <end position="25"/>
    </location>
</feature>
<gene>
    <name evidence="2" type="ORF">KFK09_022083</name>
</gene>
<evidence type="ECO:0000313" key="2">
    <source>
        <dbReference type="EMBL" id="KAI0495780.1"/>
    </source>
</evidence>
<dbReference type="EMBL" id="JAGYWB010000016">
    <property type="protein sequence ID" value="KAI0495780.1"/>
    <property type="molecule type" value="Genomic_DNA"/>
</dbReference>
<protein>
    <submittedName>
        <fullName evidence="2">Uncharacterized protein</fullName>
    </submittedName>
</protein>
<organism evidence="2 3">
    <name type="scientific">Dendrobium nobile</name>
    <name type="common">Orchid</name>
    <dbReference type="NCBI Taxonomy" id="94219"/>
    <lineage>
        <taxon>Eukaryota</taxon>
        <taxon>Viridiplantae</taxon>
        <taxon>Streptophyta</taxon>
        <taxon>Embryophyta</taxon>
        <taxon>Tracheophyta</taxon>
        <taxon>Spermatophyta</taxon>
        <taxon>Magnoliopsida</taxon>
        <taxon>Liliopsida</taxon>
        <taxon>Asparagales</taxon>
        <taxon>Orchidaceae</taxon>
        <taxon>Epidendroideae</taxon>
        <taxon>Malaxideae</taxon>
        <taxon>Dendrobiinae</taxon>
        <taxon>Dendrobium</taxon>
    </lineage>
</organism>
<evidence type="ECO:0000313" key="3">
    <source>
        <dbReference type="Proteomes" id="UP000829196"/>
    </source>
</evidence>
<keyword evidence="3" id="KW-1185">Reference proteome</keyword>
<evidence type="ECO:0000256" key="1">
    <source>
        <dbReference type="SAM" id="MobiDB-lite"/>
    </source>
</evidence>
<comment type="caution">
    <text evidence="2">The sequence shown here is derived from an EMBL/GenBank/DDBJ whole genome shotgun (WGS) entry which is preliminary data.</text>
</comment>
<reference evidence="2" key="1">
    <citation type="journal article" date="2022" name="Front. Genet.">
        <title>Chromosome-Scale Assembly of the Dendrobium nobile Genome Provides Insights Into the Molecular Mechanism of the Biosynthesis of the Medicinal Active Ingredient of Dendrobium.</title>
        <authorList>
            <person name="Xu Q."/>
            <person name="Niu S.-C."/>
            <person name="Li K.-L."/>
            <person name="Zheng P.-J."/>
            <person name="Zhang X.-J."/>
            <person name="Jia Y."/>
            <person name="Liu Y."/>
            <person name="Niu Y.-X."/>
            <person name="Yu L.-H."/>
            <person name="Chen D.-F."/>
            <person name="Zhang G.-Q."/>
        </authorList>
    </citation>
    <scope>NUCLEOTIDE SEQUENCE</scope>
    <source>
        <tissue evidence="2">Leaf</tissue>
    </source>
</reference>